<evidence type="ECO:0000313" key="1">
    <source>
        <dbReference type="EMBL" id="GMR49635.1"/>
    </source>
</evidence>
<feature type="non-terminal residue" evidence="1">
    <location>
        <position position="1"/>
    </location>
</feature>
<dbReference type="Proteomes" id="UP001328107">
    <property type="component" value="Unassembled WGS sequence"/>
</dbReference>
<organism evidence="1 2">
    <name type="scientific">Pristionchus mayeri</name>
    <dbReference type="NCBI Taxonomy" id="1317129"/>
    <lineage>
        <taxon>Eukaryota</taxon>
        <taxon>Metazoa</taxon>
        <taxon>Ecdysozoa</taxon>
        <taxon>Nematoda</taxon>
        <taxon>Chromadorea</taxon>
        <taxon>Rhabditida</taxon>
        <taxon>Rhabditina</taxon>
        <taxon>Diplogasteromorpha</taxon>
        <taxon>Diplogasteroidea</taxon>
        <taxon>Neodiplogasteridae</taxon>
        <taxon>Pristionchus</taxon>
    </lineage>
</organism>
<comment type="caution">
    <text evidence="1">The sequence shown here is derived from an EMBL/GenBank/DDBJ whole genome shotgun (WGS) entry which is preliminary data.</text>
</comment>
<reference evidence="2" key="1">
    <citation type="submission" date="2022-10" db="EMBL/GenBank/DDBJ databases">
        <title>Genome assembly of Pristionchus species.</title>
        <authorList>
            <person name="Yoshida K."/>
            <person name="Sommer R.J."/>
        </authorList>
    </citation>
    <scope>NUCLEOTIDE SEQUENCE [LARGE SCALE GENOMIC DNA]</scope>
    <source>
        <strain evidence="2">RS5460</strain>
    </source>
</reference>
<feature type="non-terminal residue" evidence="1">
    <location>
        <position position="124"/>
    </location>
</feature>
<proteinExistence type="predicted"/>
<name>A0AAN5I307_9BILA</name>
<sequence length="124" mass="14388">DFSTLLIMSANLREVYIDVNCISITATDLMFLRNSMEKGDCKMETFSARIDKGVREEFLHACFHITMILSEEFDAKVEFCIPPLTPHPTKLYSGSASFNIEQVHFTDNLMTVLWERRIKFKRIS</sequence>
<dbReference type="AlphaFoldDB" id="A0AAN5I307"/>
<accession>A0AAN5I307</accession>
<keyword evidence="2" id="KW-1185">Reference proteome</keyword>
<dbReference type="EMBL" id="BTRK01000004">
    <property type="protein sequence ID" value="GMR49635.1"/>
    <property type="molecule type" value="Genomic_DNA"/>
</dbReference>
<evidence type="ECO:0000313" key="2">
    <source>
        <dbReference type="Proteomes" id="UP001328107"/>
    </source>
</evidence>
<protein>
    <submittedName>
        <fullName evidence="1">Uncharacterized protein</fullName>
    </submittedName>
</protein>
<gene>
    <name evidence="1" type="ORF">PMAYCL1PPCAC_19830</name>
</gene>